<evidence type="ECO:0000256" key="7">
    <source>
        <dbReference type="ARBA" id="ARBA00023004"/>
    </source>
</evidence>
<dbReference type="InterPro" id="IPR012839">
    <property type="entry name" value="Organic_radical_activase"/>
</dbReference>
<keyword evidence="12" id="KW-0670">Pyruvate</keyword>
<dbReference type="InterPro" id="IPR017896">
    <property type="entry name" value="4Fe4S_Fe-S-bd"/>
</dbReference>
<dbReference type="EMBL" id="UHJJ01000019">
    <property type="protein sequence ID" value="SUQ16002.1"/>
    <property type="molecule type" value="Genomic_DNA"/>
</dbReference>
<dbReference type="InterPro" id="IPR050014">
    <property type="entry name" value="T4HPD_activ_SAM"/>
</dbReference>
<dbReference type="InterPro" id="IPR017900">
    <property type="entry name" value="4Fe4S_Fe_S_CS"/>
</dbReference>
<comment type="catalytic activity">
    <reaction evidence="9">
        <text>glycyl-[protein] + reduced [flavodoxin] + S-adenosyl-L-methionine = glycin-2-yl radical-[protein] + semiquinone [flavodoxin] + 5'-deoxyadenosine + L-methionine + H(+)</text>
        <dbReference type="Rhea" id="RHEA:61976"/>
        <dbReference type="Rhea" id="RHEA-COMP:10622"/>
        <dbReference type="Rhea" id="RHEA-COMP:14480"/>
        <dbReference type="Rhea" id="RHEA-COMP:15993"/>
        <dbReference type="Rhea" id="RHEA-COMP:15994"/>
        <dbReference type="ChEBI" id="CHEBI:15378"/>
        <dbReference type="ChEBI" id="CHEBI:17319"/>
        <dbReference type="ChEBI" id="CHEBI:29947"/>
        <dbReference type="ChEBI" id="CHEBI:32722"/>
        <dbReference type="ChEBI" id="CHEBI:57618"/>
        <dbReference type="ChEBI" id="CHEBI:57844"/>
        <dbReference type="ChEBI" id="CHEBI:59789"/>
        <dbReference type="ChEBI" id="CHEBI:140311"/>
    </reaction>
</comment>
<dbReference type="Pfam" id="PF00037">
    <property type="entry name" value="Fer4"/>
    <property type="match status" value="1"/>
</dbReference>
<keyword evidence="8" id="KW-0411">Iron-sulfur</keyword>
<evidence type="ECO:0000259" key="11">
    <source>
        <dbReference type="PROSITE" id="PS51918"/>
    </source>
</evidence>
<feature type="domain" description="4Fe-4S ferredoxin-type" evidence="10">
    <location>
        <begin position="44"/>
        <end position="73"/>
    </location>
</feature>
<feature type="domain" description="Radical SAM core" evidence="11">
    <location>
        <begin position="10"/>
        <end position="296"/>
    </location>
</feature>
<dbReference type="OrthoDB" id="9782387at2"/>
<dbReference type="SFLD" id="SFLDS00029">
    <property type="entry name" value="Radical_SAM"/>
    <property type="match status" value="1"/>
</dbReference>
<dbReference type="Gene3D" id="3.20.20.70">
    <property type="entry name" value="Aldolase class I"/>
    <property type="match status" value="1"/>
</dbReference>
<name>A0A315ZQ70_9FIRM</name>
<evidence type="ECO:0000256" key="6">
    <source>
        <dbReference type="ARBA" id="ARBA00023002"/>
    </source>
</evidence>
<dbReference type="SFLD" id="SFLDG01118">
    <property type="entry name" value="activating_enzymes__group_2"/>
    <property type="match status" value="1"/>
</dbReference>
<comment type="similarity">
    <text evidence="2">Belongs to the organic radical-activating enzymes family.</text>
</comment>
<dbReference type="PANTHER" id="PTHR30352:SF4">
    <property type="entry name" value="PYRUVATE FORMATE-LYASE 2-ACTIVATING ENZYME"/>
    <property type="match status" value="1"/>
</dbReference>
<proteinExistence type="inferred from homology"/>
<dbReference type="PROSITE" id="PS00198">
    <property type="entry name" value="4FE4S_FER_1"/>
    <property type="match status" value="1"/>
</dbReference>
<dbReference type="InterPro" id="IPR013785">
    <property type="entry name" value="Aldolase_TIM"/>
</dbReference>
<dbReference type="PROSITE" id="PS51918">
    <property type="entry name" value="RADICAL_SAM"/>
    <property type="match status" value="1"/>
</dbReference>
<keyword evidence="5" id="KW-0479">Metal-binding</keyword>
<evidence type="ECO:0000256" key="8">
    <source>
        <dbReference type="ARBA" id="ARBA00023014"/>
    </source>
</evidence>
<evidence type="ECO:0000313" key="13">
    <source>
        <dbReference type="Proteomes" id="UP000254051"/>
    </source>
</evidence>
<dbReference type="InterPro" id="IPR007197">
    <property type="entry name" value="rSAM"/>
</dbReference>
<dbReference type="PANTHER" id="PTHR30352">
    <property type="entry name" value="PYRUVATE FORMATE-LYASE-ACTIVATING ENZYME"/>
    <property type="match status" value="1"/>
</dbReference>
<evidence type="ECO:0000256" key="4">
    <source>
        <dbReference type="ARBA" id="ARBA00022691"/>
    </source>
</evidence>
<keyword evidence="6" id="KW-0560">Oxidoreductase</keyword>
<dbReference type="Gene3D" id="3.30.70.20">
    <property type="match status" value="1"/>
</dbReference>
<dbReference type="InterPro" id="IPR034457">
    <property type="entry name" value="Organic_radical-activating"/>
</dbReference>
<keyword evidence="4" id="KW-0949">S-adenosyl-L-methionine</keyword>
<dbReference type="Proteomes" id="UP000254051">
    <property type="component" value="Unassembled WGS sequence"/>
</dbReference>
<dbReference type="PIRSF" id="PIRSF000371">
    <property type="entry name" value="PFL_act_enz"/>
    <property type="match status" value="1"/>
</dbReference>
<dbReference type="GO" id="GO:0046872">
    <property type="term" value="F:metal ion binding"/>
    <property type="evidence" value="ECO:0007669"/>
    <property type="project" value="UniProtKB-KW"/>
</dbReference>
<dbReference type="PROSITE" id="PS01087">
    <property type="entry name" value="RADICAL_ACTIVATING"/>
    <property type="match status" value="1"/>
</dbReference>
<protein>
    <submittedName>
        <fullName evidence="12">Pyruvate formate lyase activating enzyme</fullName>
    </submittedName>
</protein>
<evidence type="ECO:0000256" key="5">
    <source>
        <dbReference type="ARBA" id="ARBA00022723"/>
    </source>
</evidence>
<accession>A0A315ZQ70</accession>
<dbReference type="Pfam" id="PF04055">
    <property type="entry name" value="Radical_SAM"/>
    <property type="match status" value="1"/>
</dbReference>
<dbReference type="InterPro" id="IPR040074">
    <property type="entry name" value="BssD/PflA/YjjW"/>
</dbReference>
<evidence type="ECO:0000313" key="12">
    <source>
        <dbReference type="EMBL" id="SUQ16002.1"/>
    </source>
</evidence>
<dbReference type="GO" id="GO:0043364">
    <property type="term" value="F:glycyl-radical enzyme activating activity"/>
    <property type="evidence" value="ECO:0007669"/>
    <property type="project" value="InterPro"/>
</dbReference>
<keyword evidence="7" id="KW-0408">Iron</keyword>
<dbReference type="InterPro" id="IPR058240">
    <property type="entry name" value="rSAM_sf"/>
</dbReference>
<dbReference type="GO" id="GO:0016829">
    <property type="term" value="F:lyase activity"/>
    <property type="evidence" value="ECO:0007669"/>
    <property type="project" value="UniProtKB-KW"/>
</dbReference>
<evidence type="ECO:0000256" key="2">
    <source>
        <dbReference type="ARBA" id="ARBA00009777"/>
    </source>
</evidence>
<sequence length="302" mass="33927">MSLITDIQKYSIHDGDGIRTTVFFKGCHLKCTWCHNPETQSYTKELLFDEEKCIGCGNCVPVCPTGAITLKDGKAVTDRTKCTACGDCVDACYLNLREIAGKEYSVDELVKLLRKDEMFYEESGGGVTLSGGEVMTVDIDYLEALVKKLHRLGIPVTIDTCGQAPYENYERILPYVDTFLYDIKQMDTEIHKQYMGTGNELILSNLEKLNQTGTKLYIRIPVVKEVNGNDEAMKAMIDYLQEKKINANKVNLLPYHNTGSGKYLKIGKCYEGDDLHAPSNEEMKHFVELFQEAGFHNVKIGG</sequence>
<keyword evidence="12" id="KW-0456">Lyase</keyword>
<keyword evidence="3" id="KW-0004">4Fe-4S</keyword>
<feature type="domain" description="4Fe-4S ferredoxin-type" evidence="10">
    <location>
        <begin position="74"/>
        <end position="102"/>
    </location>
</feature>
<evidence type="ECO:0000256" key="3">
    <source>
        <dbReference type="ARBA" id="ARBA00022485"/>
    </source>
</evidence>
<dbReference type="GO" id="GO:0051539">
    <property type="term" value="F:4 iron, 4 sulfur cluster binding"/>
    <property type="evidence" value="ECO:0007669"/>
    <property type="project" value="UniProtKB-KW"/>
</dbReference>
<dbReference type="InterPro" id="IPR001989">
    <property type="entry name" value="Radical_activat_CS"/>
</dbReference>
<dbReference type="SUPFAM" id="SSF54862">
    <property type="entry name" value="4Fe-4S ferredoxins"/>
    <property type="match status" value="1"/>
</dbReference>
<dbReference type="PROSITE" id="PS51379">
    <property type="entry name" value="4FE4S_FER_2"/>
    <property type="match status" value="2"/>
</dbReference>
<comment type="cofactor">
    <cofactor evidence="1">
        <name>[4Fe-4S] cluster</name>
        <dbReference type="ChEBI" id="CHEBI:49883"/>
    </cofactor>
</comment>
<keyword evidence="13" id="KW-1185">Reference proteome</keyword>
<gene>
    <name evidence="12" type="ORF">SAMN05216529_11950</name>
</gene>
<evidence type="ECO:0000259" key="10">
    <source>
        <dbReference type="PROSITE" id="PS51379"/>
    </source>
</evidence>
<evidence type="ECO:0000256" key="9">
    <source>
        <dbReference type="ARBA" id="ARBA00047365"/>
    </source>
</evidence>
<reference evidence="13" key="1">
    <citation type="submission" date="2017-07" db="EMBL/GenBank/DDBJ databases">
        <authorList>
            <person name="Varghese N."/>
            <person name="Submissions S."/>
        </authorList>
    </citation>
    <scope>NUCLEOTIDE SEQUENCE [LARGE SCALE GENOMIC DNA]</scope>
    <source>
        <strain evidence="13">NLAE-zl-C134</strain>
    </source>
</reference>
<dbReference type="AlphaFoldDB" id="A0A315ZQ70"/>
<organism evidence="12 13">
    <name type="scientific">Faecalicatena contorta</name>
    <dbReference type="NCBI Taxonomy" id="39482"/>
    <lineage>
        <taxon>Bacteria</taxon>
        <taxon>Bacillati</taxon>
        <taxon>Bacillota</taxon>
        <taxon>Clostridia</taxon>
        <taxon>Lachnospirales</taxon>
        <taxon>Lachnospiraceae</taxon>
        <taxon>Faecalicatena</taxon>
    </lineage>
</organism>
<dbReference type="RefSeq" id="WP_109714335.1">
    <property type="nucleotide sequence ID" value="NZ_QGDS01000019.1"/>
</dbReference>
<evidence type="ECO:0000256" key="1">
    <source>
        <dbReference type="ARBA" id="ARBA00001966"/>
    </source>
</evidence>
<dbReference type="SUPFAM" id="SSF102114">
    <property type="entry name" value="Radical SAM enzymes"/>
    <property type="match status" value="1"/>
</dbReference>
<dbReference type="NCBIfam" id="TIGR02494">
    <property type="entry name" value="PFLE_PFLC"/>
    <property type="match status" value="1"/>
</dbReference>
<dbReference type="NCBIfam" id="NF043069">
    <property type="entry name" value="T4HPD_activ_SAM"/>
    <property type="match status" value="1"/>
</dbReference>
<dbReference type="SFLD" id="SFLDG01066">
    <property type="entry name" value="organic_radical-activating_enz"/>
    <property type="match status" value="1"/>
</dbReference>